<sequence length="138" mass="15211">MSLLQLPTPAIFLYSIAAAAVLIYVPYLLVAYARARIGYDLSAPRAMFDKLPPYAQRATWAHQNSFEAFMIFAAAALMAYVTGVNSSMAATAAIAFIPARLLYSTFYIVNIPLLRSLMYGVASFSSATLFYLSIMQQR</sequence>
<comment type="caution">
    <text evidence="6">The sequence shown here is derived from an EMBL/GenBank/DDBJ whole genome shotgun (WGS) entry which is preliminary data.</text>
</comment>
<feature type="transmembrane region" description="Helical" evidence="5">
    <location>
        <begin position="69"/>
        <end position="97"/>
    </location>
</feature>
<keyword evidence="3 5" id="KW-1133">Transmembrane helix</keyword>
<reference evidence="6 7" key="1">
    <citation type="journal article" date="2020" name="ISME J.">
        <title>Comparative genomics reveals insights into cyanobacterial evolution and habitat adaptation.</title>
        <authorList>
            <person name="Chen M.Y."/>
            <person name="Teng W.K."/>
            <person name="Zhao L."/>
            <person name="Hu C.X."/>
            <person name="Zhou Y.K."/>
            <person name="Han B.P."/>
            <person name="Song L.R."/>
            <person name="Shu W.S."/>
        </authorList>
    </citation>
    <scope>NUCLEOTIDE SEQUENCE [LARGE SCALE GENOMIC DNA]</scope>
    <source>
        <strain evidence="6 7">FACHB-362</strain>
    </source>
</reference>
<dbReference type="InterPro" id="IPR001129">
    <property type="entry name" value="Membr-assoc_MAPEG"/>
</dbReference>
<comment type="subcellular location">
    <subcellularLocation>
        <location evidence="1">Membrane</location>
    </subcellularLocation>
</comment>
<feature type="transmembrane region" description="Helical" evidence="5">
    <location>
        <begin position="117"/>
        <end position="134"/>
    </location>
</feature>
<dbReference type="RefSeq" id="WP_190906071.1">
    <property type="nucleotide sequence ID" value="NZ_JACJTQ010000007.1"/>
</dbReference>
<dbReference type="Proteomes" id="UP000660381">
    <property type="component" value="Unassembled WGS sequence"/>
</dbReference>
<protein>
    <submittedName>
        <fullName evidence="6">MAPEG family protein</fullName>
    </submittedName>
</protein>
<evidence type="ECO:0000313" key="6">
    <source>
        <dbReference type="EMBL" id="MBD2691610.1"/>
    </source>
</evidence>
<dbReference type="Pfam" id="PF01124">
    <property type="entry name" value="MAPEG"/>
    <property type="match status" value="1"/>
</dbReference>
<keyword evidence="4 5" id="KW-0472">Membrane</keyword>
<evidence type="ECO:0000256" key="2">
    <source>
        <dbReference type="ARBA" id="ARBA00022692"/>
    </source>
</evidence>
<gene>
    <name evidence="6" type="ORF">H6G68_07540</name>
</gene>
<accession>A0ABR8J233</accession>
<dbReference type="PANTHER" id="PTHR35371:SF1">
    <property type="entry name" value="BLR7753 PROTEIN"/>
    <property type="match status" value="1"/>
</dbReference>
<evidence type="ECO:0000256" key="4">
    <source>
        <dbReference type="ARBA" id="ARBA00023136"/>
    </source>
</evidence>
<dbReference type="InterPro" id="IPR023352">
    <property type="entry name" value="MAPEG-like_dom_sf"/>
</dbReference>
<dbReference type="EMBL" id="JACJTQ010000007">
    <property type="protein sequence ID" value="MBD2691610.1"/>
    <property type="molecule type" value="Genomic_DNA"/>
</dbReference>
<dbReference type="Gene3D" id="1.20.120.550">
    <property type="entry name" value="Membrane associated eicosanoid/glutathione metabolism-like domain"/>
    <property type="match status" value="1"/>
</dbReference>
<organism evidence="6 7">
    <name type="scientific">Anabaena catenula FACHB-362</name>
    <dbReference type="NCBI Taxonomy" id="2692877"/>
    <lineage>
        <taxon>Bacteria</taxon>
        <taxon>Bacillati</taxon>
        <taxon>Cyanobacteriota</taxon>
        <taxon>Cyanophyceae</taxon>
        <taxon>Nostocales</taxon>
        <taxon>Nostocaceae</taxon>
        <taxon>Anabaena</taxon>
    </lineage>
</organism>
<evidence type="ECO:0000256" key="1">
    <source>
        <dbReference type="ARBA" id="ARBA00004370"/>
    </source>
</evidence>
<dbReference type="SUPFAM" id="SSF161084">
    <property type="entry name" value="MAPEG domain-like"/>
    <property type="match status" value="1"/>
</dbReference>
<evidence type="ECO:0000313" key="7">
    <source>
        <dbReference type="Proteomes" id="UP000660381"/>
    </source>
</evidence>
<dbReference type="PANTHER" id="PTHR35371">
    <property type="entry name" value="INNER MEMBRANE PROTEIN"/>
    <property type="match status" value="1"/>
</dbReference>
<evidence type="ECO:0000256" key="5">
    <source>
        <dbReference type="SAM" id="Phobius"/>
    </source>
</evidence>
<keyword evidence="2 5" id="KW-0812">Transmembrane</keyword>
<evidence type="ECO:0000256" key="3">
    <source>
        <dbReference type="ARBA" id="ARBA00022989"/>
    </source>
</evidence>
<proteinExistence type="predicted"/>
<feature type="transmembrane region" description="Helical" evidence="5">
    <location>
        <begin position="12"/>
        <end position="33"/>
    </location>
</feature>
<keyword evidence="7" id="KW-1185">Reference proteome</keyword>
<name>A0ABR8J233_9NOST</name>